<dbReference type="GO" id="GO:0071555">
    <property type="term" value="P:cell wall organization"/>
    <property type="evidence" value="ECO:0007669"/>
    <property type="project" value="UniProtKB-KW"/>
</dbReference>
<evidence type="ECO:0000256" key="3">
    <source>
        <dbReference type="ARBA" id="ARBA00022960"/>
    </source>
</evidence>
<evidence type="ECO:0008006" key="8">
    <source>
        <dbReference type="Google" id="ProtNLM"/>
    </source>
</evidence>
<evidence type="ECO:0000256" key="4">
    <source>
        <dbReference type="ARBA" id="ARBA00022984"/>
    </source>
</evidence>
<evidence type="ECO:0000313" key="6">
    <source>
        <dbReference type="EMBL" id="KAJ3447818.1"/>
    </source>
</evidence>
<comment type="caution">
    <text evidence="6">The sequence shown here is derived from an EMBL/GenBank/DDBJ whole genome shotgun (WGS) entry which is preliminary data.</text>
</comment>
<evidence type="ECO:0000256" key="2">
    <source>
        <dbReference type="ARBA" id="ARBA00022679"/>
    </source>
</evidence>
<dbReference type="InterPro" id="IPR005490">
    <property type="entry name" value="LD_TPept_cat_dom"/>
</dbReference>
<dbReference type="AlphaFoldDB" id="A0AAV8A0M5"/>
<sequence>MNILFSRSNHTLEIKIYTDKTRSKEESTKIFDAYNNTTRDTKPWEPGTYEFCWHSPHKNEDENSSYGSNGNFIFNYTNRSGMGIHSGRKNKNGIKHVTKGCIRTSDEATLYHKNNLNKMYMACTLTVEE</sequence>
<comment type="pathway">
    <text evidence="1">Cell wall biogenesis; peptidoglycan biosynthesis.</text>
</comment>
<dbReference type="GO" id="GO:0016740">
    <property type="term" value="F:transferase activity"/>
    <property type="evidence" value="ECO:0007669"/>
    <property type="project" value="UniProtKB-KW"/>
</dbReference>
<protein>
    <recommendedName>
        <fullName evidence="8">YkuD domain-containing protein</fullName>
    </recommendedName>
</protein>
<gene>
    <name evidence="6" type="ORF">M0812_00291</name>
</gene>
<keyword evidence="3" id="KW-0133">Cell shape</keyword>
<dbReference type="GO" id="GO:0008360">
    <property type="term" value="P:regulation of cell shape"/>
    <property type="evidence" value="ECO:0007669"/>
    <property type="project" value="UniProtKB-KW"/>
</dbReference>
<dbReference type="Gene3D" id="2.40.440.10">
    <property type="entry name" value="L,D-transpeptidase catalytic domain-like"/>
    <property type="match status" value="1"/>
</dbReference>
<accession>A0AAV8A0M5</accession>
<evidence type="ECO:0000256" key="5">
    <source>
        <dbReference type="ARBA" id="ARBA00023316"/>
    </source>
</evidence>
<dbReference type="EMBL" id="JANTQA010000015">
    <property type="protein sequence ID" value="KAJ3447818.1"/>
    <property type="molecule type" value="Genomic_DNA"/>
</dbReference>
<dbReference type="CDD" id="cd16913">
    <property type="entry name" value="YkuD_like"/>
    <property type="match status" value="1"/>
</dbReference>
<dbReference type="Proteomes" id="UP001146793">
    <property type="component" value="Unassembled WGS sequence"/>
</dbReference>
<keyword evidence="2" id="KW-0808">Transferase</keyword>
<name>A0AAV8A0M5_9EUKA</name>
<keyword evidence="5" id="KW-0961">Cell wall biogenesis/degradation</keyword>
<organism evidence="6 7">
    <name type="scientific">Anaeramoeba flamelloides</name>
    <dbReference type="NCBI Taxonomy" id="1746091"/>
    <lineage>
        <taxon>Eukaryota</taxon>
        <taxon>Metamonada</taxon>
        <taxon>Anaeramoebidae</taxon>
        <taxon>Anaeramoeba</taxon>
    </lineage>
</organism>
<evidence type="ECO:0000313" key="7">
    <source>
        <dbReference type="Proteomes" id="UP001146793"/>
    </source>
</evidence>
<proteinExistence type="predicted"/>
<evidence type="ECO:0000256" key="1">
    <source>
        <dbReference type="ARBA" id="ARBA00004752"/>
    </source>
</evidence>
<reference evidence="6" key="1">
    <citation type="submission" date="2022-08" db="EMBL/GenBank/DDBJ databases">
        <title>Novel sulphate-reducing endosymbionts in the free-living metamonad Anaeramoeba.</title>
        <authorList>
            <person name="Jerlstrom-Hultqvist J."/>
            <person name="Cepicka I."/>
            <person name="Gallot-Lavallee L."/>
            <person name="Salas-Leiva D."/>
            <person name="Curtis B.A."/>
            <person name="Zahonova K."/>
            <person name="Pipaliya S."/>
            <person name="Dacks J."/>
            <person name="Roger A.J."/>
        </authorList>
    </citation>
    <scope>NUCLEOTIDE SEQUENCE</scope>
    <source>
        <strain evidence="6">Busselton2</strain>
    </source>
</reference>
<dbReference type="InterPro" id="IPR038063">
    <property type="entry name" value="Transpep_catalytic_dom"/>
</dbReference>
<keyword evidence="4" id="KW-0573">Peptidoglycan synthesis</keyword>